<sequence length="124" mass="13174">MIDGIGIDVVNIERMASLSSTALHRLFHEAEVANALLLSSAPSAVRNEYLAGRFAAKEALGKALGTGMAGFSPSEVCVDSLENGKPVMRLFGKAKELVKDRMVLLSISHDNPVATAIVLLQENP</sequence>
<dbReference type="Pfam" id="PF01648">
    <property type="entry name" value="ACPS"/>
    <property type="match status" value="1"/>
</dbReference>
<keyword evidence="7 8" id="KW-0275">Fatty acid biosynthesis</keyword>
<evidence type="ECO:0000259" key="9">
    <source>
        <dbReference type="Pfam" id="PF01648"/>
    </source>
</evidence>
<comment type="subcellular location">
    <subcellularLocation>
        <location evidence="8">Cytoplasm</location>
    </subcellularLocation>
</comment>
<reference evidence="10 11" key="1">
    <citation type="submission" date="2011-11" db="EMBL/GenBank/DDBJ databases">
        <title>Complete sequence of Spirochaeta sp. grapes.</title>
        <authorList>
            <consortium name="US DOE Joint Genome Institute"/>
            <person name="Lucas S."/>
            <person name="Han J."/>
            <person name="Lapidus A."/>
            <person name="Cheng J.-F."/>
            <person name="Goodwin L."/>
            <person name="Pitluck S."/>
            <person name="Peters L."/>
            <person name="Ovchinnikova G."/>
            <person name="Munk A.C."/>
            <person name="Detter J.C."/>
            <person name="Han C."/>
            <person name="Tapia R."/>
            <person name="Land M."/>
            <person name="Hauser L."/>
            <person name="Kyrpides N."/>
            <person name="Ivanova N."/>
            <person name="Pagani I."/>
            <person name="Ritalahtilisa K."/>
            <person name="Loeffler F."/>
            <person name="Woyke T."/>
        </authorList>
    </citation>
    <scope>NUCLEOTIDE SEQUENCE [LARGE SCALE GENOMIC DNA]</scope>
    <source>
        <strain evidence="11">ATCC BAA-1885 / DSM 22778 / Grapes</strain>
    </source>
</reference>
<protein>
    <recommendedName>
        <fullName evidence="8">Holo-[acyl-carrier-protein] synthase</fullName>
        <shortName evidence="8">Holo-ACP synthase</shortName>
        <ecNumber evidence="8">2.7.8.7</ecNumber>
    </recommendedName>
    <alternativeName>
        <fullName evidence="8">4'-phosphopantetheinyl transferase AcpS</fullName>
    </alternativeName>
</protein>
<dbReference type="Gene3D" id="3.90.470.20">
    <property type="entry name" value="4'-phosphopantetheinyl transferase domain"/>
    <property type="match status" value="1"/>
</dbReference>
<evidence type="ECO:0000313" key="10">
    <source>
        <dbReference type="EMBL" id="AEV30264.1"/>
    </source>
</evidence>
<comment type="function">
    <text evidence="8">Transfers the 4'-phosphopantetheine moiety from coenzyme A to a Ser of acyl-carrier-protein.</text>
</comment>
<comment type="cofactor">
    <cofactor evidence="8">
        <name>Mg(2+)</name>
        <dbReference type="ChEBI" id="CHEBI:18420"/>
    </cofactor>
</comment>
<organism evidence="10 11">
    <name type="scientific">Sphaerochaeta pleomorpha (strain ATCC BAA-1885 / DSM 22778 / Grapes)</name>
    <dbReference type="NCBI Taxonomy" id="158190"/>
    <lineage>
        <taxon>Bacteria</taxon>
        <taxon>Pseudomonadati</taxon>
        <taxon>Spirochaetota</taxon>
        <taxon>Spirochaetia</taxon>
        <taxon>Spirochaetales</taxon>
        <taxon>Sphaerochaetaceae</taxon>
        <taxon>Sphaerochaeta</taxon>
    </lineage>
</organism>
<dbReference type="OrthoDB" id="517356at2"/>
<dbReference type="EC" id="2.7.8.7" evidence="8"/>
<keyword evidence="3 8" id="KW-0479">Metal-binding</keyword>
<keyword evidence="4 8" id="KW-0276">Fatty acid metabolism</keyword>
<keyword evidence="1 8" id="KW-0444">Lipid biosynthesis</keyword>
<evidence type="ECO:0000313" key="11">
    <source>
        <dbReference type="Proteomes" id="UP000005632"/>
    </source>
</evidence>
<evidence type="ECO:0000256" key="5">
    <source>
        <dbReference type="ARBA" id="ARBA00022842"/>
    </source>
</evidence>
<dbReference type="RefSeq" id="WP_014271104.1">
    <property type="nucleotide sequence ID" value="NC_016633.1"/>
</dbReference>
<gene>
    <name evidence="8" type="primary">acpS</name>
    <name evidence="10" type="ordered locus">SpiGrapes_2503</name>
</gene>
<comment type="similarity">
    <text evidence="8">Belongs to the P-Pant transferase superfamily. AcpS family.</text>
</comment>
<dbReference type="InterPro" id="IPR002582">
    <property type="entry name" value="ACPS"/>
</dbReference>
<dbReference type="InterPro" id="IPR004568">
    <property type="entry name" value="Ppantetheine-prot_Trfase_dom"/>
</dbReference>
<dbReference type="eggNOG" id="COG0736">
    <property type="taxonomic scope" value="Bacteria"/>
</dbReference>
<dbReference type="GO" id="GO:0000287">
    <property type="term" value="F:magnesium ion binding"/>
    <property type="evidence" value="ECO:0007669"/>
    <property type="project" value="UniProtKB-UniRule"/>
</dbReference>
<dbReference type="GO" id="GO:0006633">
    <property type="term" value="P:fatty acid biosynthetic process"/>
    <property type="evidence" value="ECO:0007669"/>
    <property type="project" value="UniProtKB-UniRule"/>
</dbReference>
<dbReference type="SUPFAM" id="SSF56214">
    <property type="entry name" value="4'-phosphopantetheinyl transferase"/>
    <property type="match status" value="1"/>
</dbReference>
<dbReference type="NCBIfam" id="TIGR00556">
    <property type="entry name" value="pantethn_trn"/>
    <property type="match status" value="1"/>
</dbReference>
<evidence type="ECO:0000256" key="4">
    <source>
        <dbReference type="ARBA" id="ARBA00022832"/>
    </source>
</evidence>
<evidence type="ECO:0000256" key="3">
    <source>
        <dbReference type="ARBA" id="ARBA00022723"/>
    </source>
</evidence>
<evidence type="ECO:0000256" key="8">
    <source>
        <dbReference type="HAMAP-Rule" id="MF_00101"/>
    </source>
</evidence>
<keyword evidence="11" id="KW-1185">Reference proteome</keyword>
<dbReference type="InterPro" id="IPR037143">
    <property type="entry name" value="4-PPantetheinyl_Trfase_dom_sf"/>
</dbReference>
<dbReference type="InterPro" id="IPR008278">
    <property type="entry name" value="4-PPantetheinyl_Trfase_dom"/>
</dbReference>
<dbReference type="Proteomes" id="UP000005632">
    <property type="component" value="Chromosome"/>
</dbReference>
<dbReference type="STRING" id="158190.SpiGrapes_2503"/>
<feature type="binding site" evidence="8">
    <location>
        <position position="58"/>
    </location>
    <ligand>
        <name>Mg(2+)</name>
        <dbReference type="ChEBI" id="CHEBI:18420"/>
    </ligand>
</feature>
<feature type="domain" description="4'-phosphopantetheinyl transferase" evidence="9">
    <location>
        <begin position="4"/>
        <end position="96"/>
    </location>
</feature>
<accession>G8QU17</accession>
<dbReference type="EMBL" id="CP003155">
    <property type="protein sequence ID" value="AEV30264.1"/>
    <property type="molecule type" value="Genomic_DNA"/>
</dbReference>
<keyword evidence="2 8" id="KW-0808">Transferase</keyword>
<dbReference type="HAMAP" id="MF_00101">
    <property type="entry name" value="AcpS"/>
    <property type="match status" value="1"/>
</dbReference>
<dbReference type="GO" id="GO:0008897">
    <property type="term" value="F:holo-[acyl-carrier-protein] synthase activity"/>
    <property type="evidence" value="ECO:0007669"/>
    <property type="project" value="UniProtKB-UniRule"/>
</dbReference>
<dbReference type="NCBIfam" id="TIGR00516">
    <property type="entry name" value="acpS"/>
    <property type="match status" value="1"/>
</dbReference>
<keyword evidence="8" id="KW-0963">Cytoplasm</keyword>
<keyword evidence="5 8" id="KW-0460">Magnesium</keyword>
<dbReference type="GO" id="GO:0005737">
    <property type="term" value="C:cytoplasm"/>
    <property type="evidence" value="ECO:0007669"/>
    <property type="project" value="UniProtKB-SubCell"/>
</dbReference>
<feature type="binding site" evidence="8">
    <location>
        <position position="8"/>
    </location>
    <ligand>
        <name>Mg(2+)</name>
        <dbReference type="ChEBI" id="CHEBI:18420"/>
    </ligand>
</feature>
<dbReference type="KEGG" id="sgp:SpiGrapes_2503"/>
<evidence type="ECO:0000256" key="2">
    <source>
        <dbReference type="ARBA" id="ARBA00022679"/>
    </source>
</evidence>
<dbReference type="AlphaFoldDB" id="G8QU17"/>
<evidence type="ECO:0000256" key="1">
    <source>
        <dbReference type="ARBA" id="ARBA00022516"/>
    </source>
</evidence>
<evidence type="ECO:0000256" key="6">
    <source>
        <dbReference type="ARBA" id="ARBA00023098"/>
    </source>
</evidence>
<dbReference type="HOGENOM" id="CLU_089696_0_0_12"/>
<comment type="catalytic activity">
    <reaction evidence="8">
        <text>apo-[ACP] + CoA = holo-[ACP] + adenosine 3',5'-bisphosphate + H(+)</text>
        <dbReference type="Rhea" id="RHEA:12068"/>
        <dbReference type="Rhea" id="RHEA-COMP:9685"/>
        <dbReference type="Rhea" id="RHEA-COMP:9690"/>
        <dbReference type="ChEBI" id="CHEBI:15378"/>
        <dbReference type="ChEBI" id="CHEBI:29999"/>
        <dbReference type="ChEBI" id="CHEBI:57287"/>
        <dbReference type="ChEBI" id="CHEBI:58343"/>
        <dbReference type="ChEBI" id="CHEBI:64479"/>
        <dbReference type="EC" id="2.7.8.7"/>
    </reaction>
</comment>
<name>G8QU17_SPHPG</name>
<proteinExistence type="inferred from homology"/>
<keyword evidence="6 8" id="KW-0443">Lipid metabolism</keyword>
<evidence type="ECO:0000256" key="7">
    <source>
        <dbReference type="ARBA" id="ARBA00023160"/>
    </source>
</evidence>